<dbReference type="EMBL" id="CCBQ010000018">
    <property type="protein sequence ID" value="CDO92780.1"/>
    <property type="molecule type" value="Genomic_DNA"/>
</dbReference>
<dbReference type="Gene3D" id="3.30.1130.10">
    <property type="match status" value="2"/>
</dbReference>
<dbReference type="PANTHER" id="PTHR20941:SF1">
    <property type="entry name" value="FOLIC ACID SYNTHESIS PROTEIN FOL1"/>
    <property type="match status" value="1"/>
</dbReference>
<dbReference type="GO" id="GO:0046656">
    <property type="term" value="P:folic acid biosynthetic process"/>
    <property type="evidence" value="ECO:0007669"/>
    <property type="project" value="UniProtKB-UniRule"/>
</dbReference>
<evidence type="ECO:0000256" key="10">
    <source>
        <dbReference type="ARBA" id="ARBA00022741"/>
    </source>
</evidence>
<dbReference type="Pfam" id="PF00809">
    <property type="entry name" value="Pterin_bind"/>
    <property type="match status" value="1"/>
</dbReference>
<comment type="cofactor">
    <cofactor evidence="3 16">
        <name>Mg(2+)</name>
        <dbReference type="ChEBI" id="CHEBI:18420"/>
    </cofactor>
</comment>
<evidence type="ECO:0000313" key="18">
    <source>
        <dbReference type="EMBL" id="CDO92780.1"/>
    </source>
</evidence>
<keyword evidence="19" id="KW-1185">Reference proteome</keyword>
<keyword evidence="12 16" id="KW-0067">ATP-binding</keyword>
<dbReference type="SUPFAM" id="SSF51717">
    <property type="entry name" value="Dihydropteroate synthetase-like"/>
    <property type="match status" value="1"/>
</dbReference>
<comment type="similarity">
    <text evidence="6 16">In the N-terminal section; belongs to the DHNA family.</text>
</comment>
<dbReference type="SUPFAM" id="SSF55083">
    <property type="entry name" value="6-hydroxymethyl-7,8-dihydropterin pyrophosphokinase, HPPK"/>
    <property type="match status" value="1"/>
</dbReference>
<dbReference type="OrthoDB" id="615426at2759"/>
<evidence type="ECO:0000259" key="17">
    <source>
        <dbReference type="PROSITE" id="PS50972"/>
    </source>
</evidence>
<organism evidence="18 19">
    <name type="scientific">Kluyveromyces dobzhanskii CBS 2104</name>
    <dbReference type="NCBI Taxonomy" id="1427455"/>
    <lineage>
        <taxon>Eukaryota</taxon>
        <taxon>Fungi</taxon>
        <taxon>Dikarya</taxon>
        <taxon>Ascomycota</taxon>
        <taxon>Saccharomycotina</taxon>
        <taxon>Saccharomycetes</taxon>
        <taxon>Saccharomycetales</taxon>
        <taxon>Saccharomycetaceae</taxon>
        <taxon>Kluyveromyces</taxon>
    </lineage>
</organism>
<dbReference type="InterPro" id="IPR006390">
    <property type="entry name" value="DHP_synth_dom"/>
</dbReference>
<dbReference type="InterPro" id="IPR035907">
    <property type="entry name" value="Hppk_sf"/>
</dbReference>
<name>A0A0A8L1R1_9SACH</name>
<dbReference type="InterPro" id="IPR000489">
    <property type="entry name" value="Pterin-binding_dom"/>
</dbReference>
<proteinExistence type="inferred from homology"/>
<evidence type="ECO:0000256" key="12">
    <source>
        <dbReference type="ARBA" id="ARBA00022840"/>
    </source>
</evidence>
<dbReference type="Proteomes" id="UP000031516">
    <property type="component" value="Unassembled WGS sequence"/>
</dbReference>
<gene>
    <name evidence="18" type="ORF">KLDO_g1091</name>
</gene>
<reference evidence="18 19" key="1">
    <citation type="submission" date="2014-03" db="EMBL/GenBank/DDBJ databases">
        <title>The genome of Kluyveromyces dobzhanskii.</title>
        <authorList>
            <person name="Nystedt B."/>
            <person name="Astrom S."/>
        </authorList>
    </citation>
    <scope>NUCLEOTIDE SEQUENCE [LARGE SCALE GENOMIC DNA]</scope>
    <source>
        <strain evidence="18 19">CBS 2104</strain>
    </source>
</reference>
<comment type="function">
    <text evidence="16">Catalyzes three sequential steps of tetrahydrofolate biosynthesis.</text>
</comment>
<comment type="catalytic activity">
    <reaction evidence="2">
        <text>6-hydroxymethyl-7,8-dihydropterin + ATP = (7,8-dihydropterin-6-yl)methyl diphosphate + AMP + H(+)</text>
        <dbReference type="Rhea" id="RHEA:11412"/>
        <dbReference type="ChEBI" id="CHEBI:15378"/>
        <dbReference type="ChEBI" id="CHEBI:30616"/>
        <dbReference type="ChEBI" id="CHEBI:44841"/>
        <dbReference type="ChEBI" id="CHEBI:72950"/>
        <dbReference type="ChEBI" id="CHEBI:456215"/>
        <dbReference type="EC" id="2.7.6.3"/>
    </reaction>
</comment>
<dbReference type="AlphaFoldDB" id="A0A0A8L1R1"/>
<keyword evidence="11 16" id="KW-0418">Kinase</keyword>
<protein>
    <recommendedName>
        <fullName evidence="16">Folic acid synthesis protein fol1</fullName>
    </recommendedName>
</protein>
<evidence type="ECO:0000256" key="2">
    <source>
        <dbReference type="ARBA" id="ARBA00000198"/>
    </source>
</evidence>
<dbReference type="Gene3D" id="3.30.70.560">
    <property type="entry name" value="7,8-Dihydro-6-hydroxymethylpterin-pyrophosphokinase HPPK"/>
    <property type="match status" value="1"/>
</dbReference>
<dbReference type="GO" id="GO:0003848">
    <property type="term" value="F:2-amino-4-hydroxy-6-hydroxymethyldihydropteridine diphosphokinase activity"/>
    <property type="evidence" value="ECO:0007669"/>
    <property type="project" value="UniProtKB-UniRule"/>
</dbReference>
<dbReference type="CDD" id="cd00739">
    <property type="entry name" value="DHPS"/>
    <property type="match status" value="1"/>
</dbReference>
<dbReference type="Pfam" id="PF01288">
    <property type="entry name" value="HPPK"/>
    <property type="match status" value="1"/>
</dbReference>
<keyword evidence="10 16" id="KW-0547">Nucleotide-binding</keyword>
<dbReference type="InterPro" id="IPR016261">
    <property type="entry name" value="Folic_acid_synth"/>
</dbReference>
<evidence type="ECO:0000256" key="4">
    <source>
        <dbReference type="ARBA" id="ARBA00004763"/>
    </source>
</evidence>
<keyword evidence="8 16" id="KW-0808">Transferase</keyword>
<comment type="pathway">
    <text evidence="5">Cofactor biosynthesis; tetrahydrofolate biosynthesis; 2-amino-4-hydroxy-6-hydroxymethyl-7,8-dihydropteridine diphosphate from 7,8-dihydroneopterin triphosphate: step 4/4.</text>
</comment>
<keyword evidence="15" id="KW-0511">Multifunctional enzyme</keyword>
<comment type="similarity">
    <text evidence="7 16">In the C-terminal section; belongs to the DHPS family.</text>
</comment>
<sequence length="798" mass="89241">MTKSVIPAARRLVSHDRVHIERLNVSAIAGPDSWDQLKPQNMKVTLRMDTDFKKSSLTDDLKYSLNYAVISRDISNHVQKNSKHNFKDVNTFGRSVLEFAKRSYTAIEALTVEVESNEANIRCSRVRSIVNDALDKPDLIVLSEFKILTLVGVFTFERLRRQYVDFTIQLPVAKANDPPPYDKIIEQISDFVENSNFKTVEALVETVAQVILTKNSYFLDRPSVPIEVKVIKLNAITQTDGVGVSCKRCYDDFKSALPILSNGNDTSSAPFTTSGDFDLPVQNSVLNRESWKTAILAFGSNIGDRFQNIVDSIGLLSRHGDVEVLTSSSLFESEPMYFKDQQPFLNGCVKIKTTLLPDELLKLCKKIEYDELNRVKHFDNGPRTIDLDIITYYDSDGIDYVMNTTELTIPHPRILERSFVLEPLCELIDPTSIHPITAEPFHNHLRQLYEDENPEDILWKLVPVGNKFLRFKNQWEKDSLTGLRRPVSKSPAYLMGVVNVTPDSFSDGSNNYNDKEAVLSKIEKMLVPALELHELIILDIGGCSTRPGSLQVSEKEELSRVLPIIQAITSSTTIPLDKVVLSIDTYRSAVAEAAISAGVGIINDISGGTFEPEILGVLSKHPNVAYVLSHIRGDIESMSSKTSYLASGSEVVEYVLGKEGKEIDNNFIKTIGREICSRYKDVLKNKVHRWQLILDPGIGFAKIGSQNLDLIRGIPLLKNYSCIIDNEYLSLVNLPVLLGPSRKKFIGDIAKIPRAEDRDFATGAIVSTCVGNGSDIIRVHAVSEISKSLKLINELYRN</sequence>
<comment type="pathway">
    <text evidence="4">Cofactor biosynthesis; tetrahydrofolate biosynthesis; 7,8-dihydrofolate from 2-amino-4-hydroxy-6-hydroxymethyl-7,8-dihydropteridine diphosphate and 4-aminobenzoate: step 1/2.</text>
</comment>
<dbReference type="CDD" id="cd00483">
    <property type="entry name" value="HPPK"/>
    <property type="match status" value="1"/>
</dbReference>
<dbReference type="PROSITE" id="PS00794">
    <property type="entry name" value="HPPK"/>
    <property type="match status" value="1"/>
</dbReference>
<dbReference type="InterPro" id="IPR043133">
    <property type="entry name" value="GTP-CH-I_C/QueF"/>
</dbReference>
<dbReference type="GO" id="GO:0046872">
    <property type="term" value="F:metal ion binding"/>
    <property type="evidence" value="ECO:0007669"/>
    <property type="project" value="UniProtKB-UniRule"/>
</dbReference>
<evidence type="ECO:0000256" key="7">
    <source>
        <dbReference type="ARBA" id="ARBA00009951"/>
    </source>
</evidence>
<comment type="catalytic activity">
    <reaction evidence="1">
        <text>(7,8-dihydropterin-6-yl)methyl diphosphate + 4-aminobenzoate = 7,8-dihydropteroate + diphosphate</text>
        <dbReference type="Rhea" id="RHEA:19949"/>
        <dbReference type="ChEBI" id="CHEBI:17836"/>
        <dbReference type="ChEBI" id="CHEBI:17839"/>
        <dbReference type="ChEBI" id="CHEBI:33019"/>
        <dbReference type="ChEBI" id="CHEBI:72950"/>
        <dbReference type="EC" id="2.5.1.15"/>
    </reaction>
</comment>
<dbReference type="NCBIfam" id="TIGR01498">
    <property type="entry name" value="folK"/>
    <property type="match status" value="1"/>
</dbReference>
<evidence type="ECO:0000256" key="13">
    <source>
        <dbReference type="ARBA" id="ARBA00022842"/>
    </source>
</evidence>
<evidence type="ECO:0000256" key="8">
    <source>
        <dbReference type="ARBA" id="ARBA00022679"/>
    </source>
</evidence>
<dbReference type="GO" id="GO:0046654">
    <property type="term" value="P:tetrahydrofolate biosynthetic process"/>
    <property type="evidence" value="ECO:0007669"/>
    <property type="project" value="UniProtKB-UniRule"/>
</dbReference>
<evidence type="ECO:0000256" key="16">
    <source>
        <dbReference type="PIRNR" id="PIRNR000741"/>
    </source>
</evidence>
<dbReference type="InterPro" id="IPR045031">
    <property type="entry name" value="DHP_synth-like"/>
</dbReference>
<keyword evidence="16" id="KW-0456">Lyase</keyword>
<dbReference type="InterPro" id="IPR000550">
    <property type="entry name" value="Hppk"/>
</dbReference>
<dbReference type="PROSITE" id="PS00792">
    <property type="entry name" value="DHPS_1"/>
    <property type="match status" value="1"/>
</dbReference>
<evidence type="ECO:0000256" key="5">
    <source>
        <dbReference type="ARBA" id="ARBA00005051"/>
    </source>
</evidence>
<comment type="caution">
    <text evidence="18">The sequence shown here is derived from an EMBL/GenBank/DDBJ whole genome shotgun (WGS) entry which is preliminary data.</text>
</comment>
<evidence type="ECO:0000256" key="11">
    <source>
        <dbReference type="ARBA" id="ARBA00022777"/>
    </source>
</evidence>
<evidence type="ECO:0000256" key="9">
    <source>
        <dbReference type="ARBA" id="ARBA00022723"/>
    </source>
</evidence>
<dbReference type="NCBIfam" id="TIGR01496">
    <property type="entry name" value="DHPS"/>
    <property type="match status" value="1"/>
</dbReference>
<dbReference type="InterPro" id="IPR006157">
    <property type="entry name" value="FolB_dom"/>
</dbReference>
<keyword evidence="9 16" id="KW-0479">Metal-binding</keyword>
<comment type="similarity">
    <text evidence="16">In the central section; belongs to the HPPK family.</text>
</comment>
<dbReference type="GO" id="GO:0005740">
    <property type="term" value="C:mitochondrial envelope"/>
    <property type="evidence" value="ECO:0007669"/>
    <property type="project" value="TreeGrafter"/>
</dbReference>
<evidence type="ECO:0000313" key="19">
    <source>
        <dbReference type="Proteomes" id="UP000031516"/>
    </source>
</evidence>
<dbReference type="InterPro" id="IPR011005">
    <property type="entry name" value="Dihydropteroate_synth-like_sf"/>
</dbReference>
<dbReference type="GO" id="GO:0016301">
    <property type="term" value="F:kinase activity"/>
    <property type="evidence" value="ECO:0007669"/>
    <property type="project" value="UniProtKB-UniRule"/>
</dbReference>
<keyword evidence="14 16" id="KW-0289">Folate biosynthesis</keyword>
<dbReference type="PROSITE" id="PS50972">
    <property type="entry name" value="PTERIN_BINDING"/>
    <property type="match status" value="1"/>
</dbReference>
<dbReference type="UniPathway" id="UPA00077">
    <property type="reaction ID" value="UER00155"/>
</dbReference>
<keyword evidence="13 16" id="KW-0460">Magnesium</keyword>
<dbReference type="GO" id="GO:0004156">
    <property type="term" value="F:dihydropteroate synthase activity"/>
    <property type="evidence" value="ECO:0007669"/>
    <property type="project" value="UniProtKB-UniRule"/>
</dbReference>
<evidence type="ECO:0000256" key="3">
    <source>
        <dbReference type="ARBA" id="ARBA00001946"/>
    </source>
</evidence>
<dbReference type="NCBIfam" id="TIGR00526">
    <property type="entry name" value="folB_dom"/>
    <property type="match status" value="2"/>
</dbReference>
<evidence type="ECO:0000256" key="15">
    <source>
        <dbReference type="ARBA" id="ARBA00023268"/>
    </source>
</evidence>
<evidence type="ECO:0000256" key="1">
    <source>
        <dbReference type="ARBA" id="ARBA00000012"/>
    </source>
</evidence>
<dbReference type="GO" id="GO:0004150">
    <property type="term" value="F:dihydroneopterin aldolase activity"/>
    <property type="evidence" value="ECO:0007669"/>
    <property type="project" value="UniProtKB-UniRule"/>
</dbReference>
<dbReference type="Gene3D" id="3.20.20.20">
    <property type="entry name" value="Dihydropteroate synthase-like"/>
    <property type="match status" value="1"/>
</dbReference>
<dbReference type="SUPFAM" id="SSF55620">
    <property type="entry name" value="Tetrahydrobiopterin biosynthesis enzymes-like"/>
    <property type="match status" value="2"/>
</dbReference>
<dbReference type="PIRSF" id="PIRSF000741">
    <property type="entry name" value="Folic_acid_synth"/>
    <property type="match status" value="1"/>
</dbReference>
<feature type="domain" description="Pterin-binding" evidence="17">
    <location>
        <begin position="492"/>
        <end position="790"/>
    </location>
</feature>
<dbReference type="GO" id="GO:0005524">
    <property type="term" value="F:ATP binding"/>
    <property type="evidence" value="ECO:0007669"/>
    <property type="project" value="UniProtKB-UniRule"/>
</dbReference>
<evidence type="ECO:0000256" key="14">
    <source>
        <dbReference type="ARBA" id="ARBA00022909"/>
    </source>
</evidence>
<dbReference type="Pfam" id="PF02152">
    <property type="entry name" value="FolB"/>
    <property type="match status" value="2"/>
</dbReference>
<dbReference type="PANTHER" id="PTHR20941">
    <property type="entry name" value="FOLATE SYNTHESIS PROTEINS"/>
    <property type="match status" value="1"/>
</dbReference>
<evidence type="ECO:0000256" key="6">
    <source>
        <dbReference type="ARBA" id="ARBA00009640"/>
    </source>
</evidence>
<accession>A0A0A8L1R1</accession>
<dbReference type="SMART" id="SM00905">
    <property type="entry name" value="FolB"/>
    <property type="match status" value="2"/>
</dbReference>